<keyword evidence="3 5" id="KW-1133">Transmembrane helix</keyword>
<feature type="transmembrane region" description="Helical" evidence="5">
    <location>
        <begin position="94"/>
        <end position="112"/>
    </location>
</feature>
<comment type="caution">
    <text evidence="7">The sequence shown here is derived from an EMBL/GenBank/DDBJ whole genome shotgun (WGS) entry which is preliminary data.</text>
</comment>
<organism evidence="7 8">
    <name type="scientific">Trinickia symbiotica</name>
    <dbReference type="NCBI Taxonomy" id="863227"/>
    <lineage>
        <taxon>Bacteria</taxon>
        <taxon>Pseudomonadati</taxon>
        <taxon>Pseudomonadota</taxon>
        <taxon>Betaproteobacteria</taxon>
        <taxon>Burkholderiales</taxon>
        <taxon>Burkholderiaceae</taxon>
        <taxon>Trinickia</taxon>
    </lineage>
</organism>
<evidence type="ECO:0000256" key="5">
    <source>
        <dbReference type="SAM" id="Phobius"/>
    </source>
</evidence>
<keyword evidence="8" id="KW-1185">Reference proteome</keyword>
<dbReference type="Pfam" id="PF04138">
    <property type="entry name" value="GtrA_DPMS_TM"/>
    <property type="match status" value="1"/>
</dbReference>
<comment type="subcellular location">
    <subcellularLocation>
        <location evidence="1">Membrane</location>
        <topology evidence="1">Multi-pass membrane protein</topology>
    </subcellularLocation>
</comment>
<gene>
    <name evidence="7" type="ORF">C0Z20_09255</name>
</gene>
<dbReference type="Proteomes" id="UP000235777">
    <property type="component" value="Unassembled WGS sequence"/>
</dbReference>
<dbReference type="OrthoDB" id="9801620at2"/>
<sequence length="145" mass="15900">MSNTNKGRANVTFGDDVRAESKQRATMWQLLRFLVVAGLNTIFGYSLFAALTYFGMPYPAAIGLATIGGVLFNFQSVGRLVFNGSPHSRFLRFVAVYSLIYILNLGGVRLALELGTGLYLANAITLGPLSLIAFILNRRFVFNLP</sequence>
<feature type="transmembrane region" description="Helical" evidence="5">
    <location>
        <begin position="30"/>
        <end position="54"/>
    </location>
</feature>
<evidence type="ECO:0000256" key="3">
    <source>
        <dbReference type="ARBA" id="ARBA00022989"/>
    </source>
</evidence>
<dbReference type="InterPro" id="IPR007267">
    <property type="entry name" value="GtrA_DPMS_TM"/>
</dbReference>
<dbReference type="EMBL" id="PNYC01000005">
    <property type="protein sequence ID" value="PMS36919.1"/>
    <property type="molecule type" value="Genomic_DNA"/>
</dbReference>
<evidence type="ECO:0000313" key="7">
    <source>
        <dbReference type="EMBL" id="PMS36919.1"/>
    </source>
</evidence>
<dbReference type="GO" id="GO:0016020">
    <property type="term" value="C:membrane"/>
    <property type="evidence" value="ECO:0007669"/>
    <property type="project" value="UniProtKB-SubCell"/>
</dbReference>
<feature type="domain" description="GtrA/DPMS transmembrane" evidence="6">
    <location>
        <begin position="32"/>
        <end position="142"/>
    </location>
</feature>
<dbReference type="GO" id="GO:0000271">
    <property type="term" value="P:polysaccharide biosynthetic process"/>
    <property type="evidence" value="ECO:0007669"/>
    <property type="project" value="InterPro"/>
</dbReference>
<evidence type="ECO:0000313" key="8">
    <source>
        <dbReference type="Proteomes" id="UP000235777"/>
    </source>
</evidence>
<keyword evidence="4 5" id="KW-0472">Membrane</keyword>
<reference evidence="7 8" key="1">
    <citation type="submission" date="2018-01" db="EMBL/GenBank/DDBJ databases">
        <title>Whole genome analyses suggest that Burkholderia sensu lato contains two further novel genera in the rhizoxinica-symbiotica group Mycetohabitans gen. nov., and Trinickia gen. nov.: implications for the evolution of diazotrophy and nodulation in the Burkholderiaceae.</title>
        <authorList>
            <person name="Estrada-de los Santos P."/>
            <person name="Palmer M."/>
            <person name="Chavez-Ramirez B."/>
            <person name="Beukes C."/>
            <person name="Steenkamp E.T."/>
            <person name="Hirsch A.M."/>
            <person name="Manyaka P."/>
            <person name="Maluk M."/>
            <person name="Lafos M."/>
            <person name="Crook M."/>
            <person name="Gross E."/>
            <person name="Simon M.F."/>
            <person name="Bueno dos Reis Junior F."/>
            <person name="Poole P.S."/>
            <person name="Venter S.N."/>
            <person name="James E.K."/>
        </authorList>
    </citation>
    <scope>NUCLEOTIDE SEQUENCE [LARGE SCALE GENOMIC DNA]</scope>
    <source>
        <strain evidence="7 8">JPY 581</strain>
    </source>
</reference>
<dbReference type="STRING" id="863227.GCA_000373005_03747"/>
<feature type="transmembrane region" description="Helical" evidence="5">
    <location>
        <begin position="118"/>
        <end position="136"/>
    </location>
</feature>
<accession>A0A2N7X581</accession>
<keyword evidence="2 5" id="KW-0812">Transmembrane</keyword>
<protein>
    <submittedName>
        <fullName evidence="7">GtrA family protein</fullName>
    </submittedName>
</protein>
<evidence type="ECO:0000256" key="1">
    <source>
        <dbReference type="ARBA" id="ARBA00004141"/>
    </source>
</evidence>
<evidence type="ECO:0000256" key="2">
    <source>
        <dbReference type="ARBA" id="ARBA00022692"/>
    </source>
</evidence>
<name>A0A2N7X581_9BURK</name>
<evidence type="ECO:0000259" key="6">
    <source>
        <dbReference type="Pfam" id="PF04138"/>
    </source>
</evidence>
<evidence type="ECO:0000256" key="4">
    <source>
        <dbReference type="ARBA" id="ARBA00023136"/>
    </source>
</evidence>
<feature type="transmembrane region" description="Helical" evidence="5">
    <location>
        <begin position="60"/>
        <end position="82"/>
    </location>
</feature>
<dbReference type="AlphaFoldDB" id="A0A2N7X581"/>
<proteinExistence type="predicted"/>